<protein>
    <submittedName>
        <fullName evidence="1">Uncharacterized protein</fullName>
    </submittedName>
</protein>
<dbReference type="EMBL" id="MU394350">
    <property type="protein sequence ID" value="KAI6083546.1"/>
    <property type="molecule type" value="Genomic_DNA"/>
</dbReference>
<evidence type="ECO:0000313" key="2">
    <source>
        <dbReference type="Proteomes" id="UP001497680"/>
    </source>
</evidence>
<evidence type="ECO:0000313" key="1">
    <source>
        <dbReference type="EMBL" id="KAI6083546.1"/>
    </source>
</evidence>
<gene>
    <name evidence="1" type="ORF">F4821DRAFT_271700</name>
</gene>
<accession>A0ACC0CSY0</accession>
<keyword evidence="2" id="KW-1185">Reference proteome</keyword>
<dbReference type="Proteomes" id="UP001497680">
    <property type="component" value="Unassembled WGS sequence"/>
</dbReference>
<organism evidence="1 2">
    <name type="scientific">Hypoxylon rubiginosum</name>
    <dbReference type="NCBI Taxonomy" id="110542"/>
    <lineage>
        <taxon>Eukaryota</taxon>
        <taxon>Fungi</taxon>
        <taxon>Dikarya</taxon>
        <taxon>Ascomycota</taxon>
        <taxon>Pezizomycotina</taxon>
        <taxon>Sordariomycetes</taxon>
        <taxon>Xylariomycetidae</taxon>
        <taxon>Xylariales</taxon>
        <taxon>Hypoxylaceae</taxon>
        <taxon>Hypoxylon</taxon>
    </lineage>
</organism>
<reference evidence="1 2" key="1">
    <citation type="journal article" date="2022" name="New Phytol.">
        <title>Ecological generalism drives hyperdiversity of secondary metabolite gene clusters in xylarialean endophytes.</title>
        <authorList>
            <person name="Franco M.E.E."/>
            <person name="Wisecaver J.H."/>
            <person name="Arnold A.E."/>
            <person name="Ju Y.M."/>
            <person name="Slot J.C."/>
            <person name="Ahrendt S."/>
            <person name="Moore L.P."/>
            <person name="Eastman K.E."/>
            <person name="Scott K."/>
            <person name="Konkel Z."/>
            <person name="Mondo S.J."/>
            <person name="Kuo A."/>
            <person name="Hayes R.D."/>
            <person name="Haridas S."/>
            <person name="Andreopoulos B."/>
            <person name="Riley R."/>
            <person name="LaButti K."/>
            <person name="Pangilinan J."/>
            <person name="Lipzen A."/>
            <person name="Amirebrahimi M."/>
            <person name="Yan J."/>
            <person name="Adam C."/>
            <person name="Keymanesh K."/>
            <person name="Ng V."/>
            <person name="Louie K."/>
            <person name="Northen T."/>
            <person name="Drula E."/>
            <person name="Henrissat B."/>
            <person name="Hsieh H.M."/>
            <person name="Youens-Clark K."/>
            <person name="Lutzoni F."/>
            <person name="Miadlikowska J."/>
            <person name="Eastwood D.C."/>
            <person name="Hamelin R.C."/>
            <person name="Grigoriev I.V."/>
            <person name="U'Ren J.M."/>
        </authorList>
    </citation>
    <scope>NUCLEOTIDE SEQUENCE [LARGE SCALE GENOMIC DNA]</scope>
    <source>
        <strain evidence="1 2">ER1909</strain>
    </source>
</reference>
<comment type="caution">
    <text evidence="1">The sequence shown here is derived from an EMBL/GenBank/DDBJ whole genome shotgun (WGS) entry which is preliminary data.</text>
</comment>
<sequence>MNKTVKTNFRATNPVGRNTSPFTPLPPRRHNQCSRFNSCLTSSTGWKKAAKVNCVVLLCISITLAGCLIAAVTQAGGIQKALFFYRGDCDGNVARVNTVLHLLINIISTLVVLNSPSREEVNKAHVKGSWLDIGVPSVRNVIHISKFKTWSWVVLFLSSIPIHVLFNSTIFQTDYRGSEFHLTIASEGFINQHPYFLPGASLFLPNFQNGYGDGSEYYDYSSFSLSNYTDTRFGIAEKITNIATNAHSWTKLGIEECKREYITCSGIKNHGDLVLVADKSGGWEMWHLNYNQSILWDRYLPSHEPNHLFFDTSCHMQAGHYTGDPGYCDNNCLTALVGDRFWSERDAYYQFDIKTNVSIGVPVWRYSFIWNDLVDVFNRTYPHYINGSWVGSYDGSSNESDYYSPYALYYTSALVSGAHDLSIKYCLARPIDRICQVALSPTLLTGVTICVAIKTCMAILVTITLVHRKQTPLVTPGDATASFIEEPDLTTTGLCTFGHEDIRKVLKAQQVLQGGRTISFIISGTRHWYPLRKRRGTVVPKSVWWTSYLLFAAGIAVCAFFLRTEYKSHMLGASFLESAENAFANASFTFFEGVLLVNSPQLLLSLCYLAYNGLFTRLQAAREWALFSEKYQPLRVTDPQGDQFATYRLQLPYKYSLPLIAVSITLHWLLSNIIYLFVSIGGAHTIAKIYMRPDPSLPPSTGIAVGFSSYALLAMLIVSCLLIIIPVLLSLKRLSPNMVDVGNNSFALAAACHVSGLTHAAAANRPEHLRVPDTTDSSSALDYFPTAFDTNPAIDIEMQQLRTTHLPPSRQSLASERLGSDRTLEDDSSDSEEWSLFRKLARSKIRWGVVQMPPEWYTDFDHESFIEHLSFGVEEDNVQSPVSGRMYA</sequence>
<name>A0ACC0CSY0_9PEZI</name>
<proteinExistence type="predicted"/>